<dbReference type="SUPFAM" id="SSF52540">
    <property type="entry name" value="P-loop containing nucleoside triphosphate hydrolases"/>
    <property type="match status" value="1"/>
</dbReference>
<dbReference type="AlphaFoldDB" id="A0A653A3D6"/>
<sequence>MKNFKSYKTRIPTVFLNAARNKTAGQLIRIAFVCGPDKKFINDIERIFSEYHETVYVDCTKQIDLSLIQKAINWADITWFEWCDQILIKSSNYLDKNSMIVCRIHSYEVFTEYPKQVSWDFVDHAIFVSKHIQEIFYQTHGIQIPSTIIPNAINISRYTYSERQNNKKIAYVGYLNYKKNPELLLQCMADIVESDNEYSLHIAGEYQDLRYKLYFTKMIEEMKLKDNIQFYGWISNVDRWLEDKSIIISTSILESFGMGIAEAMAKGIKPVIHNWFGAENIFPKKYLFNTVSDCTRMILSNEFNSQEYREYITNNYNLSLIYNQINSLFHTLLNYTFSCITLENEINLKPENVVILTGIPRSGTSLFSKILNNLENSVCLNEILYNIDSLPEDLMRIKARLLSGAPIPNRYEGRELTTDTQSKKARVAYRIVDKPIDQHVLIGSKVNIPYLNQIFKIIKHRYNIIALIRNPIFTIASWNRKENNKIPEAMVSDSLMHPRWRNFVFVSDQPLIRQAQIWETYAHLLYSLKEQILLIRYEDLTLDADESIEKVAVRLNRSYCGLPFNIMNMNIESRFGDLEQIGEVVVKYCPTATAFGYLRS</sequence>
<dbReference type="SUPFAM" id="SSF53756">
    <property type="entry name" value="UDP-Glycosyltransferase/glycogen phosphorylase"/>
    <property type="match status" value="1"/>
</dbReference>
<dbReference type="InterPro" id="IPR001296">
    <property type="entry name" value="Glyco_trans_1"/>
</dbReference>
<dbReference type="Pfam" id="PF00685">
    <property type="entry name" value="Sulfotransfer_1"/>
    <property type="match status" value="1"/>
</dbReference>
<proteinExistence type="predicted"/>
<dbReference type="InterPro" id="IPR000863">
    <property type="entry name" value="Sulfotransferase_dom"/>
</dbReference>
<name>A0A653A3D6_UNCDX</name>
<dbReference type="Gene3D" id="3.40.50.300">
    <property type="entry name" value="P-loop containing nucleotide triphosphate hydrolases"/>
    <property type="match status" value="1"/>
</dbReference>
<feature type="domain" description="Glycosyl transferase family 1" evidence="1">
    <location>
        <begin position="162"/>
        <end position="282"/>
    </location>
</feature>
<organism evidence="3">
    <name type="scientific">Uncultured Desulfatiglans sp</name>
    <dbReference type="NCBI Taxonomy" id="1748965"/>
    <lineage>
        <taxon>Bacteria</taxon>
        <taxon>Pseudomonadati</taxon>
        <taxon>Thermodesulfobacteriota</taxon>
        <taxon>Desulfobacteria</taxon>
        <taxon>Desulfatiglandales</taxon>
        <taxon>Desulfatiglandaceae</taxon>
        <taxon>Desulfatiglans</taxon>
        <taxon>environmental samples</taxon>
    </lineage>
</organism>
<reference evidence="3" key="1">
    <citation type="submission" date="2018-07" db="EMBL/GenBank/DDBJ databases">
        <authorList>
            <consortium name="Genoscope - CEA"/>
            <person name="William W."/>
        </authorList>
    </citation>
    <scope>NUCLEOTIDE SEQUENCE</scope>
    <source>
        <strain evidence="3">IK1</strain>
    </source>
</reference>
<dbReference type="GO" id="GO:0016757">
    <property type="term" value="F:glycosyltransferase activity"/>
    <property type="evidence" value="ECO:0007669"/>
    <property type="project" value="InterPro"/>
</dbReference>
<accession>A0A653A3D6</accession>
<dbReference type="InterPro" id="IPR027417">
    <property type="entry name" value="P-loop_NTPase"/>
</dbReference>
<dbReference type="EMBL" id="UPXX01000013">
    <property type="protein sequence ID" value="VBB42438.1"/>
    <property type="molecule type" value="Genomic_DNA"/>
</dbReference>
<dbReference type="PANTHER" id="PTHR45871:SF1">
    <property type="entry name" value="PHOSPHATIDYLINOSITOL N-ACETYLGLUCOSAMINYLTRANSFERASE SUBUNIT A"/>
    <property type="match status" value="1"/>
</dbReference>
<gene>
    <name evidence="3" type="ORF">TRIP_B200578</name>
</gene>
<evidence type="ECO:0000313" key="3">
    <source>
        <dbReference type="EMBL" id="VBB42438.1"/>
    </source>
</evidence>
<dbReference type="GO" id="GO:0008146">
    <property type="term" value="F:sulfotransferase activity"/>
    <property type="evidence" value="ECO:0007669"/>
    <property type="project" value="InterPro"/>
</dbReference>
<evidence type="ECO:0000259" key="1">
    <source>
        <dbReference type="Pfam" id="PF00534"/>
    </source>
</evidence>
<evidence type="ECO:0000259" key="2">
    <source>
        <dbReference type="Pfam" id="PF00685"/>
    </source>
</evidence>
<dbReference type="Pfam" id="PF00534">
    <property type="entry name" value="Glycos_transf_1"/>
    <property type="match status" value="1"/>
</dbReference>
<dbReference type="Gene3D" id="3.40.50.2000">
    <property type="entry name" value="Glycogen Phosphorylase B"/>
    <property type="match status" value="2"/>
</dbReference>
<feature type="domain" description="Sulfotransferase" evidence="2">
    <location>
        <begin position="354"/>
        <end position="552"/>
    </location>
</feature>
<dbReference type="PANTHER" id="PTHR45871">
    <property type="entry name" value="N-ACETYLGLUCOSAMINYL-PHOSPHATIDYLINOSITOL BIOSYNTHETIC PROTEIN"/>
    <property type="match status" value="1"/>
</dbReference>
<evidence type="ECO:0008006" key="4">
    <source>
        <dbReference type="Google" id="ProtNLM"/>
    </source>
</evidence>
<protein>
    <recommendedName>
        <fullName evidence="4">Glycosyl transferase family 1 domain-containing protein</fullName>
    </recommendedName>
</protein>